<proteinExistence type="predicted"/>
<reference evidence="1" key="1">
    <citation type="submission" date="2019-10" db="EMBL/GenBank/DDBJ databases">
        <authorList>
            <consortium name="DOE Joint Genome Institute"/>
            <person name="Kuo A."/>
            <person name="Miyauchi S."/>
            <person name="Kiss E."/>
            <person name="Drula E."/>
            <person name="Kohler A."/>
            <person name="Sanchez-Garcia M."/>
            <person name="Andreopoulos B."/>
            <person name="Barry K.W."/>
            <person name="Bonito G."/>
            <person name="Buee M."/>
            <person name="Carver A."/>
            <person name="Chen C."/>
            <person name="Cichocki N."/>
            <person name="Clum A."/>
            <person name="Culley D."/>
            <person name="Crous P.W."/>
            <person name="Fauchery L."/>
            <person name="Girlanda M."/>
            <person name="Hayes R."/>
            <person name="Keri Z."/>
            <person name="Labutti K."/>
            <person name="Lipzen A."/>
            <person name="Lombard V."/>
            <person name="Magnuson J."/>
            <person name="Maillard F."/>
            <person name="Morin E."/>
            <person name="Murat C."/>
            <person name="Nolan M."/>
            <person name="Ohm R."/>
            <person name="Pangilinan J."/>
            <person name="Pereira M."/>
            <person name="Perotto S."/>
            <person name="Peter M."/>
            <person name="Riley R."/>
            <person name="Sitrit Y."/>
            <person name="Stielow B."/>
            <person name="Szollosi G."/>
            <person name="Zifcakova L."/>
            <person name="Stursova M."/>
            <person name="Spatafora J.W."/>
            <person name="Tedersoo L."/>
            <person name="Vaario L.-M."/>
            <person name="Yamada A."/>
            <person name="Yan M."/>
            <person name="Wang P."/>
            <person name="Xu J."/>
            <person name="Bruns T."/>
            <person name="Baldrian P."/>
            <person name="Vilgalys R."/>
            <person name="Henrissat B."/>
            <person name="Grigoriev I.V."/>
            <person name="Hibbett D."/>
            <person name="Nagy L.G."/>
            <person name="Martin F.M."/>
        </authorList>
    </citation>
    <scope>NUCLEOTIDE SEQUENCE</scope>
    <source>
        <strain evidence="1">P2</strain>
    </source>
</reference>
<protein>
    <submittedName>
        <fullName evidence="1">Uncharacterized protein</fullName>
    </submittedName>
</protein>
<organism evidence="1 2">
    <name type="scientific">Thelephora ganbajun</name>
    <name type="common">Ganba fungus</name>
    <dbReference type="NCBI Taxonomy" id="370292"/>
    <lineage>
        <taxon>Eukaryota</taxon>
        <taxon>Fungi</taxon>
        <taxon>Dikarya</taxon>
        <taxon>Basidiomycota</taxon>
        <taxon>Agaricomycotina</taxon>
        <taxon>Agaricomycetes</taxon>
        <taxon>Thelephorales</taxon>
        <taxon>Thelephoraceae</taxon>
        <taxon>Thelephora</taxon>
    </lineage>
</organism>
<comment type="caution">
    <text evidence="1">The sequence shown here is derived from an EMBL/GenBank/DDBJ whole genome shotgun (WGS) entry which is preliminary data.</text>
</comment>
<dbReference type="EMBL" id="MU118582">
    <property type="protein sequence ID" value="KAF9642244.1"/>
    <property type="molecule type" value="Genomic_DNA"/>
</dbReference>
<keyword evidence="2" id="KW-1185">Reference proteome</keyword>
<name>A0ACB6YYD5_THEGA</name>
<sequence length="246" mass="26513">MSENSMTNQNCGVWGPREVVEWNKKSKEQEGEGITVLGRREEQVGNEGREAVRNEGTLADQSKAWHLGKAISEQMKKGGSRLPRREREKNGLEVGEHLLTNQKCGIWEMLDKAEREVLDGEGDKGENVHCPTGNAISEQTSKGGGELPKQEREKSGLEMSGRIAGTALVRGRRTGNLDAVACRSWEGGDEMRRDKKGGGIAMYGTQISKIGGMQSNCKPQGGGGGFPGLKTAQWCASESLAPTGSA</sequence>
<accession>A0ACB6YYD5</accession>
<evidence type="ECO:0000313" key="2">
    <source>
        <dbReference type="Proteomes" id="UP000886501"/>
    </source>
</evidence>
<evidence type="ECO:0000313" key="1">
    <source>
        <dbReference type="EMBL" id="KAF9642244.1"/>
    </source>
</evidence>
<reference evidence="1" key="2">
    <citation type="journal article" date="2020" name="Nat. Commun.">
        <title>Large-scale genome sequencing of mycorrhizal fungi provides insights into the early evolution of symbiotic traits.</title>
        <authorList>
            <person name="Miyauchi S."/>
            <person name="Kiss E."/>
            <person name="Kuo A."/>
            <person name="Drula E."/>
            <person name="Kohler A."/>
            <person name="Sanchez-Garcia M."/>
            <person name="Morin E."/>
            <person name="Andreopoulos B."/>
            <person name="Barry K.W."/>
            <person name="Bonito G."/>
            <person name="Buee M."/>
            <person name="Carver A."/>
            <person name="Chen C."/>
            <person name="Cichocki N."/>
            <person name="Clum A."/>
            <person name="Culley D."/>
            <person name="Crous P.W."/>
            <person name="Fauchery L."/>
            <person name="Girlanda M."/>
            <person name="Hayes R.D."/>
            <person name="Keri Z."/>
            <person name="LaButti K."/>
            <person name="Lipzen A."/>
            <person name="Lombard V."/>
            <person name="Magnuson J."/>
            <person name="Maillard F."/>
            <person name="Murat C."/>
            <person name="Nolan M."/>
            <person name="Ohm R.A."/>
            <person name="Pangilinan J."/>
            <person name="Pereira M.F."/>
            <person name="Perotto S."/>
            <person name="Peter M."/>
            <person name="Pfister S."/>
            <person name="Riley R."/>
            <person name="Sitrit Y."/>
            <person name="Stielow J.B."/>
            <person name="Szollosi G."/>
            <person name="Zifcakova L."/>
            <person name="Stursova M."/>
            <person name="Spatafora J.W."/>
            <person name="Tedersoo L."/>
            <person name="Vaario L.M."/>
            <person name="Yamada A."/>
            <person name="Yan M."/>
            <person name="Wang P."/>
            <person name="Xu J."/>
            <person name="Bruns T."/>
            <person name="Baldrian P."/>
            <person name="Vilgalys R."/>
            <person name="Dunand C."/>
            <person name="Henrissat B."/>
            <person name="Grigoriev I.V."/>
            <person name="Hibbett D."/>
            <person name="Nagy L.G."/>
            <person name="Martin F.M."/>
        </authorList>
    </citation>
    <scope>NUCLEOTIDE SEQUENCE</scope>
    <source>
        <strain evidence="1">P2</strain>
    </source>
</reference>
<gene>
    <name evidence="1" type="ORF">BDM02DRAFT_3133220</name>
</gene>
<dbReference type="Proteomes" id="UP000886501">
    <property type="component" value="Unassembled WGS sequence"/>
</dbReference>